<evidence type="ECO:0000313" key="5">
    <source>
        <dbReference type="Proteomes" id="UP001558713"/>
    </source>
</evidence>
<dbReference type="PANTHER" id="PTHR46236">
    <property type="entry name" value="TRAF-LIKE SUPERFAMILY PROTEIN"/>
    <property type="match status" value="1"/>
</dbReference>
<evidence type="ECO:0000256" key="1">
    <source>
        <dbReference type="ARBA" id="ARBA00023054"/>
    </source>
</evidence>
<organism evidence="4 5">
    <name type="scientific">Cardamine amara subsp. amara</name>
    <dbReference type="NCBI Taxonomy" id="228776"/>
    <lineage>
        <taxon>Eukaryota</taxon>
        <taxon>Viridiplantae</taxon>
        <taxon>Streptophyta</taxon>
        <taxon>Embryophyta</taxon>
        <taxon>Tracheophyta</taxon>
        <taxon>Spermatophyta</taxon>
        <taxon>Magnoliopsida</taxon>
        <taxon>eudicotyledons</taxon>
        <taxon>Gunneridae</taxon>
        <taxon>Pentapetalae</taxon>
        <taxon>rosids</taxon>
        <taxon>malvids</taxon>
        <taxon>Brassicales</taxon>
        <taxon>Brassicaceae</taxon>
        <taxon>Cardamineae</taxon>
        <taxon>Cardamine</taxon>
    </lineage>
</organism>
<dbReference type="CDD" id="cd00121">
    <property type="entry name" value="MATH"/>
    <property type="match status" value="1"/>
</dbReference>
<gene>
    <name evidence="4" type="ORF">V5N11_020374</name>
</gene>
<dbReference type="InterPro" id="IPR050804">
    <property type="entry name" value="MCC"/>
</dbReference>
<dbReference type="Pfam" id="PF22486">
    <property type="entry name" value="MATH_2"/>
    <property type="match status" value="1"/>
</dbReference>
<dbReference type="Gene3D" id="2.60.210.10">
    <property type="entry name" value="Apoptosis, Tumor Necrosis Factor Receptor Associated Protein 2, Chain A"/>
    <property type="match status" value="1"/>
</dbReference>
<dbReference type="PROSITE" id="PS50144">
    <property type="entry name" value="MATH"/>
    <property type="match status" value="1"/>
</dbReference>
<comment type="caution">
    <text evidence="4">The sequence shown here is derived from an EMBL/GenBank/DDBJ whole genome shotgun (WGS) entry which is preliminary data.</text>
</comment>
<dbReference type="AlphaFoldDB" id="A0ABD1AHQ5"/>
<dbReference type="PANTHER" id="PTHR46236:SF12">
    <property type="entry name" value="MATH DOMAIN-CONTAINING PROTEIN"/>
    <property type="match status" value="1"/>
</dbReference>
<reference evidence="4 5" key="1">
    <citation type="submission" date="2024-04" db="EMBL/GenBank/DDBJ databases">
        <title>Genome assembly C_amara_ONT_v2.</title>
        <authorList>
            <person name="Yant L."/>
            <person name="Moore C."/>
            <person name="Slenker M."/>
        </authorList>
    </citation>
    <scope>NUCLEOTIDE SEQUENCE [LARGE SCALE GENOMIC DNA]</scope>
    <source>
        <tissue evidence="4">Leaf</tissue>
    </source>
</reference>
<dbReference type="EMBL" id="JBANAX010000507">
    <property type="protein sequence ID" value="KAL1206149.1"/>
    <property type="molecule type" value="Genomic_DNA"/>
</dbReference>
<evidence type="ECO:0000313" key="4">
    <source>
        <dbReference type="EMBL" id="KAL1206149.1"/>
    </source>
</evidence>
<evidence type="ECO:0000256" key="2">
    <source>
        <dbReference type="SAM" id="Coils"/>
    </source>
</evidence>
<dbReference type="InterPro" id="IPR002083">
    <property type="entry name" value="MATH/TRAF_dom"/>
</dbReference>
<protein>
    <submittedName>
        <fullName evidence="4">MATH domain and coiled-coil domain-containing protein</fullName>
    </submittedName>
</protein>
<proteinExistence type="predicted"/>
<feature type="domain" description="MATH" evidence="3">
    <location>
        <begin position="4"/>
        <end position="126"/>
    </location>
</feature>
<sequence>MIPQTNFTFEIDNLSEKKSDIQSHLFSSGGGCSWYVTVHPKGIFYCDHFSLFLYVASPKSLRPGWKRRASFCFVFYNQFGKVLHRTAEICQWFCAEFSAWGTGLPLTKLQDKGFLESKKLIITVQVKVYEVVHQGEVTGKEMLDINGFQVLYTQVRYVTLIFGRHEDIAVNFRPKNKGVKTAYMNLLIGLIERLCKPPQSFSETELSNAHSDLSELTEAGFKLDWLKTKLEEVSLERKKVIDDGLRIQELEERVKNMEHTLLKLKVELRRDKAKSAAAASKVLLFTDIL</sequence>
<name>A0ABD1AHQ5_CARAN</name>
<keyword evidence="5" id="KW-1185">Reference proteome</keyword>
<dbReference type="Proteomes" id="UP001558713">
    <property type="component" value="Unassembled WGS sequence"/>
</dbReference>
<dbReference type="SUPFAM" id="SSF49599">
    <property type="entry name" value="TRAF domain-like"/>
    <property type="match status" value="1"/>
</dbReference>
<keyword evidence="1 2" id="KW-0175">Coiled coil</keyword>
<feature type="coiled-coil region" evidence="2">
    <location>
        <begin position="247"/>
        <end position="274"/>
    </location>
</feature>
<evidence type="ECO:0000259" key="3">
    <source>
        <dbReference type="PROSITE" id="PS50144"/>
    </source>
</evidence>
<dbReference type="InterPro" id="IPR008974">
    <property type="entry name" value="TRAF-like"/>
</dbReference>
<accession>A0ABD1AHQ5</accession>